<organism evidence="3 4">
    <name type="scientific">Acrobeloides nanus</name>
    <dbReference type="NCBI Taxonomy" id="290746"/>
    <lineage>
        <taxon>Eukaryota</taxon>
        <taxon>Metazoa</taxon>
        <taxon>Ecdysozoa</taxon>
        <taxon>Nematoda</taxon>
        <taxon>Chromadorea</taxon>
        <taxon>Rhabditida</taxon>
        <taxon>Tylenchina</taxon>
        <taxon>Cephalobomorpha</taxon>
        <taxon>Cephaloboidea</taxon>
        <taxon>Cephalobidae</taxon>
        <taxon>Acrobeloides</taxon>
    </lineage>
</organism>
<evidence type="ECO:0000256" key="1">
    <source>
        <dbReference type="ARBA" id="ARBA00006407"/>
    </source>
</evidence>
<dbReference type="GO" id="GO:0034551">
    <property type="term" value="P:mitochondrial respiratory chain complex III assembly"/>
    <property type="evidence" value="ECO:0007669"/>
    <property type="project" value="TreeGrafter"/>
</dbReference>
<dbReference type="InterPro" id="IPR021150">
    <property type="entry name" value="Ubiq_cyt_c_chap"/>
</dbReference>
<dbReference type="AlphaFoldDB" id="A0A914CDX9"/>
<reference evidence="4" key="1">
    <citation type="submission" date="2022-11" db="UniProtKB">
        <authorList>
            <consortium name="WormBaseParasite"/>
        </authorList>
    </citation>
    <scope>IDENTIFICATION</scope>
</reference>
<dbReference type="WBParaSite" id="ACRNAN_Path_85.g311.t1">
    <property type="protein sequence ID" value="ACRNAN_Path_85.g311.t1"/>
    <property type="gene ID" value="ACRNAN_Path_85.g311"/>
</dbReference>
<evidence type="ECO:0000259" key="2">
    <source>
        <dbReference type="Pfam" id="PF03981"/>
    </source>
</evidence>
<keyword evidence="3" id="KW-1185">Reference proteome</keyword>
<evidence type="ECO:0000313" key="3">
    <source>
        <dbReference type="Proteomes" id="UP000887540"/>
    </source>
</evidence>
<dbReference type="PANTHER" id="PTHR12184:SF1">
    <property type="entry name" value="UBIQUINOL-CYTOCHROME-C REDUCTASE COMPLEX ASSEMBLY FACTOR 1"/>
    <property type="match status" value="1"/>
</dbReference>
<dbReference type="Pfam" id="PF03981">
    <property type="entry name" value="Ubiq_cyt_C_chap"/>
    <property type="match status" value="1"/>
</dbReference>
<feature type="domain" description="Ubiquinol-cytochrome c chaperone" evidence="2">
    <location>
        <begin position="139"/>
        <end position="282"/>
    </location>
</feature>
<comment type="similarity">
    <text evidence="1">Belongs to the CBP3 family.</text>
</comment>
<accession>A0A914CDX9</accession>
<proteinExistence type="inferred from homology"/>
<dbReference type="GO" id="GO:0005739">
    <property type="term" value="C:mitochondrion"/>
    <property type="evidence" value="ECO:0007669"/>
    <property type="project" value="TreeGrafter"/>
</dbReference>
<name>A0A914CDX9_9BILA</name>
<protein>
    <submittedName>
        <fullName evidence="4">Ubiquinol-cytochrome c chaperone domain-containing protein</fullName>
    </submittedName>
</protein>
<sequence length="291" mass="34033">MLRLYFRKNYFHLFCNSIGVCSFSTKSEINRLAVNTQSAIEPLESTSQTIPEPKVKLKTSFDYVQDQLKSKSLEEYVKSTIQSAIPKWLQRILLKVFKKVHLKDTKPLTSEDADILDRAGLKLQYDCANNFPYLELIKAFGMPDHISSWYKLTLLHTWLVLLRLQVSLEAAAYFRLRHTLFRAMWNDIEKRVDQIKHELEIKGGVKKDLRKMSMLYYQAVYELDEGVLGDDTVLAAALWRNIYSCEEFDPIQLNALVRYVRATIFWLDTLDANTIIIDGIKWKSPKELFEY</sequence>
<dbReference type="Proteomes" id="UP000887540">
    <property type="component" value="Unplaced"/>
</dbReference>
<dbReference type="InterPro" id="IPR007129">
    <property type="entry name" value="Ubiqinol_cyt_c_chaperone_CPB3"/>
</dbReference>
<evidence type="ECO:0000313" key="4">
    <source>
        <dbReference type="WBParaSite" id="ACRNAN_Path_85.g311.t1"/>
    </source>
</evidence>
<dbReference type="PANTHER" id="PTHR12184">
    <property type="entry name" value="UBIQUINOL-CYTOCHROME C REDUCTASE COMPLEX ASSEMBLY FACTOR 1 FAMILY MEMBER"/>
    <property type="match status" value="1"/>
</dbReference>